<evidence type="ECO:0000313" key="1">
    <source>
        <dbReference type="EMBL" id="TGG36988.1"/>
    </source>
</evidence>
<dbReference type="Proteomes" id="UP000297635">
    <property type="component" value="Unassembled WGS sequence"/>
</dbReference>
<dbReference type="EMBL" id="SJSA01000002">
    <property type="protein sequence ID" value="TGG36988.1"/>
    <property type="molecule type" value="Genomic_DNA"/>
</dbReference>
<dbReference type="GeneID" id="82150959"/>
<name>A0A4Z0V550_9BACT</name>
<gene>
    <name evidence="1" type="ORF">EZ315_14290</name>
</gene>
<dbReference type="AlphaFoldDB" id="A0A4Z0V550"/>
<sequence length="59" mass="6947">MEYEDNEYDENSVDDMMVDYDYHINTGDLPELFDESSVDEFFAKGKALRDNIASLNDWD</sequence>
<keyword evidence="2" id="KW-1185">Reference proteome</keyword>
<comment type="caution">
    <text evidence="1">The sequence shown here is derived from an EMBL/GenBank/DDBJ whole genome shotgun (WGS) entry which is preliminary data.</text>
</comment>
<protein>
    <submittedName>
        <fullName evidence="1">Uncharacterized protein</fullName>
    </submittedName>
</protein>
<accession>A0A4Z0V550</accession>
<dbReference type="RefSeq" id="WP_135472681.1">
    <property type="nucleotide sequence ID" value="NZ_CASRTU010000091.1"/>
</dbReference>
<evidence type="ECO:0000313" key="2">
    <source>
        <dbReference type="Proteomes" id="UP000297635"/>
    </source>
</evidence>
<reference evidence="1 2" key="1">
    <citation type="submission" date="2019-02" db="EMBL/GenBank/DDBJ databases">
        <title>Isolation and identification of novel species under the genus Muribaculum.</title>
        <authorList>
            <person name="Miyake S."/>
            <person name="Ding Y."/>
            <person name="Low A."/>
            <person name="Soh M."/>
            <person name="Seedorf H."/>
        </authorList>
    </citation>
    <scope>NUCLEOTIDE SEQUENCE [LARGE SCALE GENOMIC DNA]</scope>
    <source>
        <strain evidence="1 2">TLL-A3</strain>
    </source>
</reference>
<proteinExistence type="predicted"/>
<organism evidence="1 2">
    <name type="scientific">Duncaniella freteri</name>
    <dbReference type="NCBI Taxonomy" id="2530391"/>
    <lineage>
        <taxon>Bacteria</taxon>
        <taxon>Pseudomonadati</taxon>
        <taxon>Bacteroidota</taxon>
        <taxon>Bacteroidia</taxon>
        <taxon>Bacteroidales</taxon>
        <taxon>Muribaculaceae</taxon>
        <taxon>Duncaniella</taxon>
    </lineage>
</organism>